<feature type="region of interest" description="Disordered" evidence="1">
    <location>
        <begin position="162"/>
        <end position="190"/>
    </location>
</feature>
<evidence type="ECO:0000256" key="1">
    <source>
        <dbReference type="SAM" id="MobiDB-lite"/>
    </source>
</evidence>
<gene>
    <name evidence="2" type="ORF">GALL_303420</name>
</gene>
<protein>
    <submittedName>
        <fullName evidence="2">Uncharacterized protein</fullName>
    </submittedName>
</protein>
<name>A0A1J5QWW9_9ZZZZ</name>
<comment type="caution">
    <text evidence="2">The sequence shown here is derived from an EMBL/GenBank/DDBJ whole genome shotgun (WGS) entry which is preliminary data.</text>
</comment>
<proteinExistence type="predicted"/>
<evidence type="ECO:0000313" key="2">
    <source>
        <dbReference type="EMBL" id="OIQ87770.1"/>
    </source>
</evidence>
<dbReference type="AlphaFoldDB" id="A0A1J5QWW9"/>
<accession>A0A1J5QWW9</accession>
<sequence>MGRRRGRMRSQSRLRWCRTWRRPRCARRRRGRVGGRRAVQAELADAARRRRRLVSLPCQRMALRGRKLLITLPGTLTLAQRRAAGGQVVVASNAALLRRHAHPVAHSFLEHRALFRAHRRVTRSDVQPFALSVSIKTGPFALQRCQRGALLRVELVPLRAGRARADRKGQRGGQQHRGKQPAQHQSPCCR</sequence>
<organism evidence="2">
    <name type="scientific">mine drainage metagenome</name>
    <dbReference type="NCBI Taxonomy" id="410659"/>
    <lineage>
        <taxon>unclassified sequences</taxon>
        <taxon>metagenomes</taxon>
        <taxon>ecological metagenomes</taxon>
    </lineage>
</organism>
<reference evidence="2" key="1">
    <citation type="submission" date="2016-10" db="EMBL/GenBank/DDBJ databases">
        <title>Sequence of Gallionella enrichment culture.</title>
        <authorList>
            <person name="Poehlein A."/>
            <person name="Muehling M."/>
            <person name="Daniel R."/>
        </authorList>
    </citation>
    <scope>NUCLEOTIDE SEQUENCE</scope>
</reference>
<dbReference type="EMBL" id="MLJW01000404">
    <property type="protein sequence ID" value="OIQ87770.1"/>
    <property type="molecule type" value="Genomic_DNA"/>
</dbReference>